<organism evidence="1 2">
    <name type="scientific">Pedobacter caeni</name>
    <dbReference type="NCBI Taxonomy" id="288992"/>
    <lineage>
        <taxon>Bacteria</taxon>
        <taxon>Pseudomonadati</taxon>
        <taxon>Bacteroidota</taxon>
        <taxon>Sphingobacteriia</taxon>
        <taxon>Sphingobacteriales</taxon>
        <taxon>Sphingobacteriaceae</taxon>
        <taxon>Pedobacter</taxon>
    </lineage>
</organism>
<evidence type="ECO:0000313" key="2">
    <source>
        <dbReference type="Proteomes" id="UP000184287"/>
    </source>
</evidence>
<evidence type="ECO:0000313" key="1">
    <source>
        <dbReference type="EMBL" id="SHF45769.1"/>
    </source>
</evidence>
<name>A0A1M5BTA4_9SPHI</name>
<reference evidence="2" key="1">
    <citation type="submission" date="2016-11" db="EMBL/GenBank/DDBJ databases">
        <authorList>
            <person name="Varghese N."/>
            <person name="Submissions S."/>
        </authorList>
    </citation>
    <scope>NUCLEOTIDE SEQUENCE [LARGE SCALE GENOMIC DNA]</scope>
    <source>
        <strain evidence="2">DSM 16990</strain>
    </source>
</reference>
<dbReference type="AlphaFoldDB" id="A0A1M5BTA4"/>
<keyword evidence="1" id="KW-0418">Kinase</keyword>
<dbReference type="GO" id="GO:0016301">
    <property type="term" value="F:kinase activity"/>
    <property type="evidence" value="ECO:0007669"/>
    <property type="project" value="UniProtKB-KW"/>
</dbReference>
<gene>
    <name evidence="1" type="ORF">SAMN04488522_1021349</name>
</gene>
<keyword evidence="2" id="KW-1185">Reference proteome</keyword>
<protein>
    <submittedName>
        <fullName evidence="1">Shikimate kinase</fullName>
    </submittedName>
</protein>
<keyword evidence="1" id="KW-0808">Transferase</keyword>
<dbReference type="EMBL" id="FQUQ01000002">
    <property type="protein sequence ID" value="SHF45769.1"/>
    <property type="molecule type" value="Genomic_DNA"/>
</dbReference>
<dbReference type="Proteomes" id="UP000184287">
    <property type="component" value="Unassembled WGS sequence"/>
</dbReference>
<dbReference type="OrthoDB" id="8913322at2"/>
<proteinExistence type="predicted"/>
<sequence>MKKNQIDSLKNVVKNWLIEIDKTEILPSDIIALSFNLYMPYGLELVGSKSYDEEDGDWACEEDFKPKQRKCPNFEVPYSLEWEEVLKIVVGILKELVTELSSTNLFSVKHIAAGFVDGDLIVIK</sequence>
<dbReference type="RefSeq" id="WP_143166793.1">
    <property type="nucleotide sequence ID" value="NZ_FQUQ01000002.1"/>
</dbReference>
<accession>A0A1M5BTA4</accession>